<protein>
    <recommendedName>
        <fullName evidence="19">FAD-binding FR-type domain-containing protein</fullName>
    </recommendedName>
</protein>
<keyword evidence="8" id="KW-0521">NADP</keyword>
<name>A0A1L0AZQ5_9ASCO</name>
<feature type="signal peptide" evidence="14">
    <location>
        <begin position="1"/>
        <end position="22"/>
    </location>
</feature>
<dbReference type="InterPro" id="IPR039261">
    <property type="entry name" value="FNR_nucleotide-bd"/>
</dbReference>
<dbReference type="GO" id="GO:0006826">
    <property type="term" value="P:iron ion transport"/>
    <property type="evidence" value="ECO:0007669"/>
    <property type="project" value="TreeGrafter"/>
</dbReference>
<keyword evidence="18" id="KW-1185">Reference proteome</keyword>
<evidence type="ECO:0000313" key="18">
    <source>
        <dbReference type="Proteomes" id="UP000183365"/>
    </source>
</evidence>
<feature type="transmembrane region" description="Helical" evidence="13">
    <location>
        <begin position="351"/>
        <end position="369"/>
    </location>
</feature>
<evidence type="ECO:0000256" key="2">
    <source>
        <dbReference type="ARBA" id="ARBA00004141"/>
    </source>
</evidence>
<dbReference type="CDD" id="cd06186">
    <property type="entry name" value="NOX_Duox_like_FAD_NADP"/>
    <property type="match status" value="1"/>
</dbReference>
<sequence length="718" mass="83169">MLIFKIFFSLLFAAAQLQVSLAKIEFDKWDKASEMTPFYACKVATTKTAMYCKKDTIKKYDCQCKDVVAFGAMSYCAIENDVNLHHFVSYFNQRCNRLDKGDFHFTVDDVKESYNNVTKYIKKVSEVPKYNATKKIMRTPIAYEQENYNLAYKAYYTNRQNHSWGIIFGLIFLGFWLFYFVMLGLYQLIFKMLRPKSLIKAELKLKKVVFVVFSKVYDVLERFHIPIDPNEFNFTKSVAIGSTMIILLVGSLWNYHSMNNNYLWPKKTTQIARYIADRTGYLSVFPLNLSILLASRNNFLLWCTGWNLADMIFFHKFLGLLAVILASAHGIAYWIFSVQNDAYTANYKKPYWRAGIFTIIAGAAIVILSNHRFVRKHFYEIFYVVHVVLAVVFVAGLWYHLNPLDLAQYVIPYIGVWSLEKLFRFFNMFVLFGGYRKNTVVLYEDASSDDKTDIFIKININNYNKSLFKIKEGNFGFLYLGLPFCFWQSHPFTFVKLQNSDDFAIVMKVKKGISMKLYKKFKKLGITKMNLRVCIEGPYGHTERDFTNKHDQLTIVTTGTGVAGPMGYLSGHRASNTFDGSLKTNVLNWGVRSPLIIKAFEDEIKTIVEKEDLNVKINIYCRKFNLIENIKPKESSDSSSQSTLDETLFKFNPKIEFHACYMNAKDCVDESFKNHESSVIMTCGLMAVSYQVKKQYMANIIEEKGGKIIGFIDESQSW</sequence>
<evidence type="ECO:0000256" key="12">
    <source>
        <dbReference type="ARBA" id="ARBA00023136"/>
    </source>
</evidence>
<keyword evidence="10" id="KW-0408">Iron</keyword>
<evidence type="ECO:0008006" key="19">
    <source>
        <dbReference type="Google" id="ProtNLM"/>
    </source>
</evidence>
<organism evidence="17 18">
    <name type="scientific">Hanseniaspora guilliermondii</name>
    <dbReference type="NCBI Taxonomy" id="56406"/>
    <lineage>
        <taxon>Eukaryota</taxon>
        <taxon>Fungi</taxon>
        <taxon>Dikarya</taxon>
        <taxon>Ascomycota</taxon>
        <taxon>Saccharomycotina</taxon>
        <taxon>Saccharomycetes</taxon>
        <taxon>Saccharomycodales</taxon>
        <taxon>Saccharomycodaceae</taxon>
        <taxon>Hanseniaspora</taxon>
    </lineage>
</organism>
<dbReference type="GO" id="GO:0005886">
    <property type="term" value="C:plasma membrane"/>
    <property type="evidence" value="ECO:0007669"/>
    <property type="project" value="TreeGrafter"/>
</dbReference>
<evidence type="ECO:0000256" key="8">
    <source>
        <dbReference type="ARBA" id="ARBA00022857"/>
    </source>
</evidence>
<dbReference type="InterPro" id="IPR013130">
    <property type="entry name" value="Fe3_Rdtase_TM_dom"/>
</dbReference>
<keyword evidence="4" id="KW-0349">Heme</keyword>
<evidence type="ECO:0000256" key="14">
    <source>
        <dbReference type="SAM" id="SignalP"/>
    </source>
</evidence>
<dbReference type="Pfam" id="PF08022">
    <property type="entry name" value="FAD_binding_8"/>
    <property type="match status" value="1"/>
</dbReference>
<dbReference type="InterPro" id="IPR013112">
    <property type="entry name" value="FAD-bd_8"/>
</dbReference>
<evidence type="ECO:0000256" key="9">
    <source>
        <dbReference type="ARBA" id="ARBA00022989"/>
    </source>
</evidence>
<feature type="transmembrane region" description="Helical" evidence="13">
    <location>
        <begin position="317"/>
        <end position="336"/>
    </location>
</feature>
<dbReference type="AlphaFoldDB" id="A0A1L0AZQ5"/>
<dbReference type="EMBL" id="FQNF01000026">
    <property type="protein sequence ID" value="SGZ39600.1"/>
    <property type="molecule type" value="Genomic_DNA"/>
</dbReference>
<dbReference type="SFLD" id="SFLDS00052">
    <property type="entry name" value="Ferric_Reductase_Domain"/>
    <property type="match status" value="1"/>
</dbReference>
<dbReference type="VEuPathDB" id="FungiDB:HGUI_01800"/>
<comment type="subcellular location">
    <subcellularLocation>
        <location evidence="2">Membrane</location>
        <topology evidence="2">Multi-pass membrane protein</topology>
    </subcellularLocation>
</comment>
<evidence type="ECO:0000259" key="15">
    <source>
        <dbReference type="Pfam" id="PF01794"/>
    </source>
</evidence>
<evidence type="ECO:0000256" key="4">
    <source>
        <dbReference type="ARBA" id="ARBA00022617"/>
    </source>
</evidence>
<evidence type="ECO:0000256" key="3">
    <source>
        <dbReference type="ARBA" id="ARBA00022448"/>
    </source>
</evidence>
<dbReference type="Gene3D" id="3.40.50.80">
    <property type="entry name" value="Nucleotide-binding domain of ferredoxin-NADP reductase (FNR) module"/>
    <property type="match status" value="1"/>
</dbReference>
<dbReference type="SFLD" id="SFLDG01168">
    <property type="entry name" value="Ferric_reductase_subgroup_(FRE"/>
    <property type="match status" value="1"/>
</dbReference>
<keyword evidence="5" id="KW-0285">Flavoprotein</keyword>
<dbReference type="GO" id="GO:0000293">
    <property type="term" value="F:ferric-chelate reductase activity"/>
    <property type="evidence" value="ECO:0007669"/>
    <property type="project" value="TreeGrafter"/>
</dbReference>
<gene>
    <name evidence="17" type="ORF">HGUI_01800</name>
</gene>
<feature type="chain" id="PRO_5013221950" description="FAD-binding FR-type domain-containing protein" evidence="14">
    <location>
        <begin position="23"/>
        <end position="718"/>
    </location>
</feature>
<comment type="cofactor">
    <cofactor evidence="1">
        <name>FAD</name>
        <dbReference type="ChEBI" id="CHEBI:57692"/>
    </cofactor>
</comment>
<keyword evidence="12 13" id="KW-0472">Membrane</keyword>
<feature type="transmembrane region" description="Helical" evidence="13">
    <location>
        <begin position="381"/>
        <end position="401"/>
    </location>
</feature>
<dbReference type="PANTHER" id="PTHR32361:SF9">
    <property type="entry name" value="FERRIC REDUCTASE TRANSMEMBRANE COMPONENT 3-RELATED"/>
    <property type="match status" value="1"/>
</dbReference>
<keyword evidence="6 13" id="KW-0812">Transmembrane</keyword>
<dbReference type="GO" id="GO:0006879">
    <property type="term" value="P:intracellular iron ion homeostasis"/>
    <property type="evidence" value="ECO:0007669"/>
    <property type="project" value="TreeGrafter"/>
</dbReference>
<evidence type="ECO:0000256" key="6">
    <source>
        <dbReference type="ARBA" id="ARBA00022692"/>
    </source>
</evidence>
<keyword evidence="9 13" id="KW-1133">Transmembrane helix</keyword>
<evidence type="ECO:0000256" key="5">
    <source>
        <dbReference type="ARBA" id="ARBA00022630"/>
    </source>
</evidence>
<evidence type="ECO:0000256" key="7">
    <source>
        <dbReference type="ARBA" id="ARBA00022827"/>
    </source>
</evidence>
<dbReference type="Pfam" id="PF01794">
    <property type="entry name" value="Ferric_reduct"/>
    <property type="match status" value="1"/>
</dbReference>
<keyword evidence="4" id="KW-0479">Metal-binding</keyword>
<evidence type="ECO:0000313" key="17">
    <source>
        <dbReference type="EMBL" id="SGZ39600.1"/>
    </source>
</evidence>
<keyword evidence="14" id="KW-0732">Signal</keyword>
<dbReference type="PANTHER" id="PTHR32361">
    <property type="entry name" value="FERRIC/CUPRIC REDUCTASE TRANSMEMBRANE COMPONENT"/>
    <property type="match status" value="1"/>
</dbReference>
<evidence type="ECO:0000256" key="13">
    <source>
        <dbReference type="SAM" id="Phobius"/>
    </source>
</evidence>
<feature type="domain" description="Ferric oxidoreductase" evidence="15">
    <location>
        <begin position="279"/>
        <end position="396"/>
    </location>
</feature>
<evidence type="ECO:0000256" key="10">
    <source>
        <dbReference type="ARBA" id="ARBA00023004"/>
    </source>
</evidence>
<feature type="transmembrane region" description="Helical" evidence="13">
    <location>
        <begin position="164"/>
        <end position="186"/>
    </location>
</feature>
<keyword evidence="7" id="KW-0274">FAD</keyword>
<evidence type="ECO:0000256" key="11">
    <source>
        <dbReference type="ARBA" id="ARBA00023065"/>
    </source>
</evidence>
<dbReference type="GO" id="GO:0015677">
    <property type="term" value="P:copper ion import"/>
    <property type="evidence" value="ECO:0007669"/>
    <property type="project" value="TreeGrafter"/>
</dbReference>
<dbReference type="InterPro" id="IPR051410">
    <property type="entry name" value="Ferric/Cupric_Reductase"/>
</dbReference>
<dbReference type="Proteomes" id="UP000183365">
    <property type="component" value="Unassembled WGS sequence"/>
</dbReference>
<keyword evidence="3" id="KW-0813">Transport</keyword>
<reference evidence="18" key="1">
    <citation type="submission" date="2016-11" db="EMBL/GenBank/DDBJ databases">
        <authorList>
            <person name="Guldener U."/>
        </authorList>
    </citation>
    <scope>NUCLEOTIDE SEQUENCE [LARGE SCALE GENOMIC DNA]</scope>
</reference>
<feature type="domain" description="FAD-binding 8" evidence="16">
    <location>
        <begin position="455"/>
        <end position="542"/>
    </location>
</feature>
<evidence type="ECO:0000256" key="1">
    <source>
        <dbReference type="ARBA" id="ARBA00001974"/>
    </source>
</evidence>
<keyword evidence="11" id="KW-0406">Ion transport</keyword>
<evidence type="ECO:0000259" key="16">
    <source>
        <dbReference type="Pfam" id="PF08022"/>
    </source>
</evidence>
<proteinExistence type="predicted"/>
<feature type="transmembrane region" description="Helical" evidence="13">
    <location>
        <begin position="237"/>
        <end position="255"/>
    </location>
</feature>
<dbReference type="OrthoDB" id="167398at2759"/>
<accession>A0A1L0AZQ5</accession>